<feature type="transmembrane region" description="Helical" evidence="7">
    <location>
        <begin position="340"/>
        <end position="367"/>
    </location>
</feature>
<feature type="transmembrane region" description="Helical" evidence="7">
    <location>
        <begin position="245"/>
        <end position="264"/>
    </location>
</feature>
<dbReference type="InterPro" id="IPR011701">
    <property type="entry name" value="MFS"/>
</dbReference>
<feature type="transmembrane region" description="Helical" evidence="7">
    <location>
        <begin position="60"/>
        <end position="83"/>
    </location>
</feature>
<feature type="domain" description="Major facilitator superfamily (MFS) profile" evidence="8">
    <location>
        <begin position="23"/>
        <end position="435"/>
    </location>
</feature>
<feature type="transmembrane region" description="Helical" evidence="7">
    <location>
        <begin position="407"/>
        <end position="427"/>
    </location>
</feature>
<evidence type="ECO:0000256" key="6">
    <source>
        <dbReference type="ARBA" id="ARBA00023136"/>
    </source>
</evidence>
<keyword evidence="4 7" id="KW-0812">Transmembrane</keyword>
<keyword evidence="6 7" id="KW-0472">Membrane</keyword>
<dbReference type="RefSeq" id="WP_344818561.1">
    <property type="nucleotide sequence ID" value="NZ_BAABCP010000001.1"/>
</dbReference>
<feature type="transmembrane region" description="Helical" evidence="7">
    <location>
        <begin position="172"/>
        <end position="195"/>
    </location>
</feature>
<dbReference type="PROSITE" id="PS00217">
    <property type="entry name" value="SUGAR_TRANSPORT_2"/>
    <property type="match status" value="1"/>
</dbReference>
<comment type="subcellular location">
    <subcellularLocation>
        <location evidence="1">Cell membrane</location>
        <topology evidence="1">Multi-pass membrane protein</topology>
    </subcellularLocation>
</comment>
<dbReference type="Proteomes" id="UP001501591">
    <property type="component" value="Unassembled WGS sequence"/>
</dbReference>
<keyword evidence="2" id="KW-0813">Transport</keyword>
<feature type="transmembrane region" description="Helical" evidence="7">
    <location>
        <begin position="284"/>
        <end position="303"/>
    </location>
</feature>
<dbReference type="CDD" id="cd17369">
    <property type="entry name" value="MFS_ShiA_like"/>
    <property type="match status" value="1"/>
</dbReference>
<comment type="caution">
    <text evidence="9">The sequence shown here is derived from an EMBL/GenBank/DDBJ whole genome shotgun (WGS) entry which is preliminary data.</text>
</comment>
<dbReference type="Gene3D" id="1.20.1250.20">
    <property type="entry name" value="MFS general substrate transporter like domains"/>
    <property type="match status" value="2"/>
</dbReference>
<dbReference type="PROSITE" id="PS50850">
    <property type="entry name" value="MFS"/>
    <property type="match status" value="1"/>
</dbReference>
<accession>A0ABP7N1H5</accession>
<feature type="transmembrane region" description="Helical" evidence="7">
    <location>
        <begin position="315"/>
        <end position="334"/>
    </location>
</feature>
<feature type="transmembrane region" description="Helical" evidence="7">
    <location>
        <begin position="379"/>
        <end position="401"/>
    </location>
</feature>
<feature type="transmembrane region" description="Helical" evidence="7">
    <location>
        <begin position="201"/>
        <end position="224"/>
    </location>
</feature>
<dbReference type="PANTHER" id="PTHR43045:SF1">
    <property type="entry name" value="SHIKIMATE TRANSPORTER"/>
    <property type="match status" value="1"/>
</dbReference>
<dbReference type="EMBL" id="BAABCP010000001">
    <property type="protein sequence ID" value="GAA3934640.1"/>
    <property type="molecule type" value="Genomic_DNA"/>
</dbReference>
<gene>
    <name evidence="9" type="ORF">GCM10022383_11350</name>
</gene>
<keyword evidence="10" id="KW-1185">Reference proteome</keyword>
<evidence type="ECO:0000256" key="2">
    <source>
        <dbReference type="ARBA" id="ARBA00022448"/>
    </source>
</evidence>
<proteinExistence type="predicted"/>
<evidence type="ECO:0000256" key="3">
    <source>
        <dbReference type="ARBA" id="ARBA00022475"/>
    </source>
</evidence>
<dbReference type="SUPFAM" id="SSF103473">
    <property type="entry name" value="MFS general substrate transporter"/>
    <property type="match status" value="1"/>
</dbReference>
<evidence type="ECO:0000256" key="7">
    <source>
        <dbReference type="SAM" id="Phobius"/>
    </source>
</evidence>
<organism evidence="9 10">
    <name type="scientific">Microbacterium soli</name>
    <dbReference type="NCBI Taxonomy" id="446075"/>
    <lineage>
        <taxon>Bacteria</taxon>
        <taxon>Bacillati</taxon>
        <taxon>Actinomycetota</taxon>
        <taxon>Actinomycetes</taxon>
        <taxon>Micrococcales</taxon>
        <taxon>Microbacteriaceae</taxon>
        <taxon>Microbacterium</taxon>
    </lineage>
</organism>
<dbReference type="PANTHER" id="PTHR43045">
    <property type="entry name" value="SHIKIMATE TRANSPORTER"/>
    <property type="match status" value="1"/>
</dbReference>
<evidence type="ECO:0000259" key="8">
    <source>
        <dbReference type="PROSITE" id="PS50850"/>
    </source>
</evidence>
<evidence type="ECO:0000256" key="5">
    <source>
        <dbReference type="ARBA" id="ARBA00022989"/>
    </source>
</evidence>
<evidence type="ECO:0000256" key="4">
    <source>
        <dbReference type="ARBA" id="ARBA00022692"/>
    </source>
</evidence>
<dbReference type="InterPro" id="IPR005829">
    <property type="entry name" value="Sugar_transporter_CS"/>
</dbReference>
<evidence type="ECO:0000313" key="10">
    <source>
        <dbReference type="Proteomes" id="UP001501591"/>
    </source>
</evidence>
<dbReference type="InterPro" id="IPR020846">
    <property type="entry name" value="MFS_dom"/>
</dbReference>
<evidence type="ECO:0000313" key="9">
    <source>
        <dbReference type="EMBL" id="GAA3934640.1"/>
    </source>
</evidence>
<name>A0ABP7N1H5_9MICO</name>
<protein>
    <submittedName>
        <fullName evidence="9">MFS transporter</fullName>
    </submittedName>
</protein>
<sequence length="450" mass="47723">MNAVNKSDLEVGEQASPGMIRRVIASSTAGTALEWFDYFAYGTAAALVFNEVFFSNMPPALGTLAAFLTFAAGFMARPLGAIFFGHLGDKRGRRFTLIITMTVMGGSTGLIGLLPTYDLIGVAAPLLLLLLRLVQGFCLGGEWGGATTLVLEHAPADRRTRYQMFVQQGAPLGTLLSTGLFNLFGLLSDEAFLAWGWRIPFLLSFVLLAIGLYMRLGIAESPLFEKAARADRLAKLPFATLLKTSWGRVIAGFFMVQLSVSGFYVVTTFMTNYGTETLEMPRSLVLNAILVGTVVEMVMIMIYSWAGDRFGAPRVFMVAAFLAAACAFPVFALVDTRQPALVVLGIVIGIGLVTSPFGIVGVILGSFYTDATRYSGLAVTYNIGGLVGGFMPAVGVAMIGASGGSSWGIALLLTIIGVSSLTGCIVGQQLLRRAASHESAAEEGYTLAAS</sequence>
<keyword evidence="5 7" id="KW-1133">Transmembrane helix</keyword>
<dbReference type="InterPro" id="IPR036259">
    <property type="entry name" value="MFS_trans_sf"/>
</dbReference>
<feature type="transmembrane region" description="Helical" evidence="7">
    <location>
        <begin position="95"/>
        <end position="114"/>
    </location>
</feature>
<reference evidence="10" key="1">
    <citation type="journal article" date="2019" name="Int. J. Syst. Evol. Microbiol.">
        <title>The Global Catalogue of Microorganisms (GCM) 10K type strain sequencing project: providing services to taxonomists for standard genome sequencing and annotation.</title>
        <authorList>
            <consortium name="The Broad Institute Genomics Platform"/>
            <consortium name="The Broad Institute Genome Sequencing Center for Infectious Disease"/>
            <person name="Wu L."/>
            <person name="Ma J."/>
        </authorList>
    </citation>
    <scope>NUCLEOTIDE SEQUENCE [LARGE SCALE GENOMIC DNA]</scope>
    <source>
        <strain evidence="10">JCM 17024</strain>
    </source>
</reference>
<evidence type="ECO:0000256" key="1">
    <source>
        <dbReference type="ARBA" id="ARBA00004651"/>
    </source>
</evidence>
<dbReference type="Pfam" id="PF07690">
    <property type="entry name" value="MFS_1"/>
    <property type="match status" value="1"/>
</dbReference>
<keyword evidence="3" id="KW-1003">Cell membrane</keyword>